<protein>
    <submittedName>
        <fullName evidence="2">Uncharacterized protein</fullName>
    </submittedName>
</protein>
<proteinExistence type="predicted"/>
<evidence type="ECO:0000313" key="2">
    <source>
        <dbReference type="EMBL" id="MCW1925708.1"/>
    </source>
</evidence>
<reference evidence="2 3" key="1">
    <citation type="submission" date="2022-10" db="EMBL/GenBank/DDBJ databases">
        <title>Luteolibacter arcticus strain CCTCC AB 2014275, whole genome shotgun sequencing project.</title>
        <authorList>
            <person name="Zhao G."/>
            <person name="Shen L."/>
        </authorList>
    </citation>
    <scope>NUCLEOTIDE SEQUENCE [LARGE SCALE GENOMIC DNA]</scope>
    <source>
        <strain evidence="2 3">CCTCC AB 2014275</strain>
    </source>
</reference>
<evidence type="ECO:0000313" key="3">
    <source>
        <dbReference type="Proteomes" id="UP001320876"/>
    </source>
</evidence>
<sequence length="75" mass="8688">MFDERLREAFLQGEEREAALLFRQMLHRSVRLGLYEAMAEEVERLCGPRYKPDPESHFQRAGSEKGVAYLDGGKD</sequence>
<feature type="region of interest" description="Disordered" evidence="1">
    <location>
        <begin position="52"/>
        <end position="75"/>
    </location>
</feature>
<dbReference type="Proteomes" id="UP001320876">
    <property type="component" value="Unassembled WGS sequence"/>
</dbReference>
<dbReference type="EMBL" id="JAPDDT010000016">
    <property type="protein sequence ID" value="MCW1925708.1"/>
    <property type="molecule type" value="Genomic_DNA"/>
</dbReference>
<name>A0ABT3GQ99_9BACT</name>
<keyword evidence="3" id="KW-1185">Reference proteome</keyword>
<evidence type="ECO:0000256" key="1">
    <source>
        <dbReference type="SAM" id="MobiDB-lite"/>
    </source>
</evidence>
<dbReference type="RefSeq" id="WP_264489815.1">
    <property type="nucleotide sequence ID" value="NZ_JAPDDT010000016.1"/>
</dbReference>
<comment type="caution">
    <text evidence="2">The sequence shown here is derived from an EMBL/GenBank/DDBJ whole genome shotgun (WGS) entry which is preliminary data.</text>
</comment>
<gene>
    <name evidence="2" type="ORF">OKA05_24330</name>
</gene>
<accession>A0ABT3GQ99</accession>
<organism evidence="2 3">
    <name type="scientific">Luteolibacter arcticus</name>
    <dbReference type="NCBI Taxonomy" id="1581411"/>
    <lineage>
        <taxon>Bacteria</taxon>
        <taxon>Pseudomonadati</taxon>
        <taxon>Verrucomicrobiota</taxon>
        <taxon>Verrucomicrobiia</taxon>
        <taxon>Verrucomicrobiales</taxon>
        <taxon>Verrucomicrobiaceae</taxon>
        <taxon>Luteolibacter</taxon>
    </lineage>
</organism>